<evidence type="ECO:0000256" key="4">
    <source>
        <dbReference type="ARBA" id="ARBA00010617"/>
    </source>
</evidence>
<evidence type="ECO:0000256" key="25">
    <source>
        <dbReference type="ARBA" id="ARBA00051806"/>
    </source>
</evidence>
<evidence type="ECO:0000256" key="14">
    <source>
        <dbReference type="ARBA" id="ARBA00023136"/>
    </source>
</evidence>
<dbReference type="InterPro" id="IPR017441">
    <property type="entry name" value="Protein_kinase_ATP_BS"/>
</dbReference>
<evidence type="ECO:0000313" key="35">
    <source>
        <dbReference type="Proteomes" id="UP000249789"/>
    </source>
</evidence>
<dbReference type="GO" id="GO:0020037">
    <property type="term" value="F:heme binding"/>
    <property type="evidence" value="ECO:0007669"/>
    <property type="project" value="InterPro"/>
</dbReference>
<dbReference type="Proteomes" id="UP000249789">
    <property type="component" value="Unassembled WGS sequence"/>
</dbReference>
<comment type="catalytic activity">
    <reaction evidence="26">
        <text>32-hydroxyeburicol + reduced [NADPH--hemoprotein reductase] + O2 = 32-oxoeburicol + oxidized [NADPH--hemoprotein reductase] + 2 H2O + H(+)</text>
        <dbReference type="Rhea" id="RHEA:75431"/>
        <dbReference type="Rhea" id="RHEA-COMP:11964"/>
        <dbReference type="Rhea" id="RHEA-COMP:11965"/>
        <dbReference type="ChEBI" id="CHEBI:15377"/>
        <dbReference type="ChEBI" id="CHEBI:15378"/>
        <dbReference type="ChEBI" id="CHEBI:15379"/>
        <dbReference type="ChEBI" id="CHEBI:57618"/>
        <dbReference type="ChEBI" id="CHEBI:58210"/>
        <dbReference type="ChEBI" id="CHEBI:194328"/>
        <dbReference type="ChEBI" id="CHEBI:194329"/>
    </reaction>
    <physiologicalReaction direction="left-to-right" evidence="26">
        <dbReference type="Rhea" id="RHEA:75432"/>
    </physiologicalReaction>
</comment>
<evidence type="ECO:0000256" key="30">
    <source>
        <dbReference type="SAM" id="MobiDB-lite"/>
    </source>
</evidence>
<evidence type="ECO:0000256" key="31">
    <source>
        <dbReference type="SAM" id="Phobius"/>
    </source>
</evidence>
<evidence type="ECO:0000256" key="5">
    <source>
        <dbReference type="ARBA" id="ARBA00022617"/>
    </source>
</evidence>
<name>A0A8G1RPM3_9EURO</name>
<evidence type="ECO:0000256" key="27">
    <source>
        <dbReference type="ARBA" id="ARBA00052625"/>
    </source>
</evidence>
<dbReference type="InterPro" id="IPR008984">
    <property type="entry name" value="SMAD_FHA_dom_sf"/>
</dbReference>
<dbReference type="FunFam" id="1.10.510.10:FF:001380">
    <property type="entry name" value="Checkpoint kinase 2-like protein"/>
    <property type="match status" value="1"/>
</dbReference>
<evidence type="ECO:0000313" key="34">
    <source>
        <dbReference type="EMBL" id="RAK75998.1"/>
    </source>
</evidence>
<comment type="catalytic activity">
    <reaction evidence="16">
        <text>32-hydroxylanosterol + reduced [NADPH--hemoprotein reductase] + O2 = 32-oxolanosterol + oxidized [NADPH--hemoprotein reductase] + 2 H2O + H(+)</text>
        <dbReference type="Rhea" id="RHEA:75107"/>
        <dbReference type="Rhea" id="RHEA-COMP:11964"/>
        <dbReference type="Rhea" id="RHEA-COMP:11965"/>
        <dbReference type="ChEBI" id="CHEBI:15377"/>
        <dbReference type="ChEBI" id="CHEBI:15378"/>
        <dbReference type="ChEBI" id="CHEBI:15379"/>
        <dbReference type="ChEBI" id="CHEBI:57618"/>
        <dbReference type="ChEBI" id="CHEBI:58210"/>
        <dbReference type="ChEBI" id="CHEBI:166681"/>
        <dbReference type="ChEBI" id="CHEBI:166806"/>
    </reaction>
    <physiologicalReaction direction="left-to-right" evidence="16">
        <dbReference type="Rhea" id="RHEA:75108"/>
    </physiologicalReaction>
</comment>
<evidence type="ECO:0000256" key="18">
    <source>
        <dbReference type="ARBA" id="ARBA00047670"/>
    </source>
</evidence>
<evidence type="ECO:0000256" key="26">
    <source>
        <dbReference type="ARBA" id="ARBA00052067"/>
    </source>
</evidence>
<keyword evidence="13" id="KW-0503">Monooxygenase</keyword>
<evidence type="ECO:0000256" key="12">
    <source>
        <dbReference type="ARBA" id="ARBA00023004"/>
    </source>
</evidence>
<comment type="subcellular location">
    <subcellularLocation>
        <location evidence="2">Membrane</location>
        <topology evidence="2">Single-pass membrane protein</topology>
    </subcellularLocation>
</comment>
<dbReference type="SUPFAM" id="SSF49879">
    <property type="entry name" value="SMAD/FHA domain"/>
    <property type="match status" value="1"/>
</dbReference>
<comment type="cofactor">
    <cofactor evidence="1 28">
        <name>heme</name>
        <dbReference type="ChEBI" id="CHEBI:30413"/>
    </cofactor>
</comment>
<keyword evidence="6 31" id="KW-0812">Transmembrane</keyword>
<proteinExistence type="inferred from homology"/>
<evidence type="ECO:0000259" key="32">
    <source>
        <dbReference type="PROSITE" id="PS50006"/>
    </source>
</evidence>
<evidence type="ECO:0000256" key="13">
    <source>
        <dbReference type="ARBA" id="ARBA00023033"/>
    </source>
</evidence>
<dbReference type="GO" id="GO:0005506">
    <property type="term" value="F:iron ion binding"/>
    <property type="evidence" value="ECO:0007669"/>
    <property type="project" value="InterPro"/>
</dbReference>
<comment type="catalytic activity">
    <reaction evidence="24">
        <text>32-oxoeburicol + reduced [NADPH--hemoprotein reductase] + O2 = 14-demethyleburicol + formate + oxidized [NADPH--hemoprotein reductase] + H2O + 2 H(+)</text>
        <dbReference type="Rhea" id="RHEA:75435"/>
        <dbReference type="Rhea" id="RHEA-COMP:11964"/>
        <dbReference type="Rhea" id="RHEA-COMP:11965"/>
        <dbReference type="ChEBI" id="CHEBI:15377"/>
        <dbReference type="ChEBI" id="CHEBI:15378"/>
        <dbReference type="ChEBI" id="CHEBI:15379"/>
        <dbReference type="ChEBI" id="CHEBI:15740"/>
        <dbReference type="ChEBI" id="CHEBI:57618"/>
        <dbReference type="ChEBI" id="CHEBI:58210"/>
        <dbReference type="ChEBI" id="CHEBI:194329"/>
        <dbReference type="ChEBI" id="CHEBI:194330"/>
    </reaction>
    <physiologicalReaction direction="left-to-right" evidence="24">
        <dbReference type="Rhea" id="RHEA:75436"/>
    </physiologicalReaction>
</comment>
<feature type="binding site" description="axial binding residue" evidence="28">
    <location>
        <position position="1137"/>
    </location>
    <ligand>
        <name>heme</name>
        <dbReference type="ChEBI" id="CHEBI:30413"/>
    </ligand>
    <ligandPart>
        <name>Fe</name>
        <dbReference type="ChEBI" id="CHEBI:18248"/>
    </ligandPart>
</feature>
<keyword evidence="34" id="KW-0808">Transferase</keyword>
<dbReference type="PRINTS" id="PR00385">
    <property type="entry name" value="P450"/>
</dbReference>
<dbReference type="InterPro" id="IPR011009">
    <property type="entry name" value="Kinase-like_dom_sf"/>
</dbReference>
<dbReference type="InterPro" id="IPR008271">
    <property type="entry name" value="Ser/Thr_kinase_AS"/>
</dbReference>
<evidence type="ECO:0000256" key="1">
    <source>
        <dbReference type="ARBA" id="ARBA00001971"/>
    </source>
</evidence>
<dbReference type="PANTHER" id="PTHR24347">
    <property type="entry name" value="SERINE/THREONINE-PROTEIN KINASE"/>
    <property type="match status" value="1"/>
</dbReference>
<evidence type="ECO:0000256" key="21">
    <source>
        <dbReference type="ARBA" id="ARBA00048866"/>
    </source>
</evidence>
<evidence type="ECO:0000259" key="33">
    <source>
        <dbReference type="PROSITE" id="PS50011"/>
    </source>
</evidence>
<comment type="catalytic activity">
    <reaction evidence="19">
        <text>a 14alpha-methyl steroid + 3 reduced [NADPH--hemoprotein reductase] + 3 O2 = a Delta(14) steroid + formate + 3 oxidized [NADPH--hemoprotein reductase] + 4 H2O + 4 H(+)</text>
        <dbReference type="Rhea" id="RHEA:54028"/>
        <dbReference type="Rhea" id="RHEA-COMP:11964"/>
        <dbReference type="Rhea" id="RHEA-COMP:11965"/>
        <dbReference type="ChEBI" id="CHEBI:15377"/>
        <dbReference type="ChEBI" id="CHEBI:15378"/>
        <dbReference type="ChEBI" id="CHEBI:15379"/>
        <dbReference type="ChEBI" id="CHEBI:15740"/>
        <dbReference type="ChEBI" id="CHEBI:57618"/>
        <dbReference type="ChEBI" id="CHEBI:58210"/>
        <dbReference type="ChEBI" id="CHEBI:138029"/>
        <dbReference type="ChEBI" id="CHEBI:138031"/>
        <dbReference type="EC" id="1.14.14.154"/>
    </reaction>
    <physiologicalReaction direction="left-to-right" evidence="19">
        <dbReference type="Rhea" id="RHEA:54029"/>
    </physiologicalReaction>
</comment>
<evidence type="ECO:0000256" key="2">
    <source>
        <dbReference type="ARBA" id="ARBA00004167"/>
    </source>
</evidence>
<dbReference type="PROSITE" id="PS50011">
    <property type="entry name" value="PROTEIN_KINASE_DOM"/>
    <property type="match status" value="1"/>
</dbReference>
<gene>
    <name evidence="34" type="ORF">BO72DRAFT_478372</name>
</gene>
<evidence type="ECO:0000256" key="11">
    <source>
        <dbReference type="ARBA" id="ARBA00023002"/>
    </source>
</evidence>
<dbReference type="InterPro" id="IPR001128">
    <property type="entry name" value="Cyt_P450"/>
</dbReference>
<dbReference type="PROSITE" id="PS00086">
    <property type="entry name" value="CYTOCHROME_P450"/>
    <property type="match status" value="1"/>
</dbReference>
<dbReference type="InterPro" id="IPR017972">
    <property type="entry name" value="Cyt_P450_CS"/>
</dbReference>
<keyword evidence="34" id="KW-0418">Kinase</keyword>
<dbReference type="Gene3D" id="2.60.200.20">
    <property type="match status" value="1"/>
</dbReference>
<dbReference type="EC" id="1.14.14.154" evidence="15"/>
<comment type="catalytic activity">
    <reaction evidence="17">
        <text>a 14alpha-hydroxymethyl steroid + reduced [NADPH--hemoprotein reductase] + O2 = a 14alpha-formyl steroid + oxidized [NADPH--hemoprotein reductase] + 2 H2O + H(+)</text>
        <dbReference type="Rhea" id="RHEA:68064"/>
        <dbReference type="Rhea" id="RHEA-COMP:11964"/>
        <dbReference type="Rhea" id="RHEA-COMP:11965"/>
        <dbReference type="ChEBI" id="CHEBI:15377"/>
        <dbReference type="ChEBI" id="CHEBI:15378"/>
        <dbReference type="ChEBI" id="CHEBI:15379"/>
        <dbReference type="ChEBI" id="CHEBI:57618"/>
        <dbReference type="ChEBI" id="CHEBI:58210"/>
        <dbReference type="ChEBI" id="CHEBI:176901"/>
        <dbReference type="ChEBI" id="CHEBI:176902"/>
    </reaction>
    <physiologicalReaction direction="left-to-right" evidence="17">
        <dbReference type="Rhea" id="RHEA:68065"/>
    </physiologicalReaction>
</comment>
<dbReference type="InterPro" id="IPR002403">
    <property type="entry name" value="Cyt_P450_E_grp-IV"/>
</dbReference>
<evidence type="ECO:0000256" key="6">
    <source>
        <dbReference type="ARBA" id="ARBA00022692"/>
    </source>
</evidence>
<dbReference type="CDD" id="cd11042">
    <property type="entry name" value="CYP51-like"/>
    <property type="match status" value="1"/>
</dbReference>
<evidence type="ECO:0000256" key="7">
    <source>
        <dbReference type="ARBA" id="ARBA00022723"/>
    </source>
</evidence>
<comment type="catalytic activity">
    <reaction evidence="18">
        <text>lanosterol + 3 reduced [NADPH--hemoprotein reductase] + 3 O2 = 4,4-dimethyl-5alpha-cholesta-8,14,24-trien-3beta-ol + formate + 3 oxidized [NADPH--hemoprotein reductase] + 4 H2O + 4 H(+)</text>
        <dbReference type="Rhea" id="RHEA:25286"/>
        <dbReference type="Rhea" id="RHEA-COMP:11964"/>
        <dbReference type="Rhea" id="RHEA-COMP:11965"/>
        <dbReference type="ChEBI" id="CHEBI:15377"/>
        <dbReference type="ChEBI" id="CHEBI:15378"/>
        <dbReference type="ChEBI" id="CHEBI:15379"/>
        <dbReference type="ChEBI" id="CHEBI:15740"/>
        <dbReference type="ChEBI" id="CHEBI:16521"/>
        <dbReference type="ChEBI" id="CHEBI:17813"/>
        <dbReference type="ChEBI" id="CHEBI:57618"/>
        <dbReference type="ChEBI" id="CHEBI:58210"/>
        <dbReference type="EC" id="1.14.14.154"/>
    </reaction>
    <physiologicalReaction direction="left-to-right" evidence="18">
        <dbReference type="Rhea" id="RHEA:25287"/>
    </physiologicalReaction>
</comment>
<dbReference type="InterPro" id="IPR000719">
    <property type="entry name" value="Prot_kinase_dom"/>
</dbReference>
<dbReference type="RefSeq" id="XP_040800008.1">
    <property type="nucleotide sequence ID" value="XM_040947500.1"/>
</dbReference>
<keyword evidence="12 28" id="KW-0408">Iron</keyword>
<keyword evidence="5 28" id="KW-0349">Heme</keyword>
<dbReference type="FunFam" id="3.30.200.20:FF:000841">
    <property type="entry name" value="Checkpoint kinase 2-like protein"/>
    <property type="match status" value="1"/>
</dbReference>
<feature type="transmembrane region" description="Helical" evidence="31">
    <location>
        <begin position="695"/>
        <end position="716"/>
    </location>
</feature>
<comment type="catalytic activity">
    <reaction evidence="23">
        <text>a 14alpha-formyl steroid + reduced [NADPH--hemoprotein reductase] + O2 = a Delta(14) steroid + formate + oxidized [NADPH--hemoprotein reductase] + H2O + 2 H(+)</text>
        <dbReference type="Rhea" id="RHEA:68068"/>
        <dbReference type="Rhea" id="RHEA-COMP:11964"/>
        <dbReference type="Rhea" id="RHEA-COMP:11965"/>
        <dbReference type="ChEBI" id="CHEBI:15377"/>
        <dbReference type="ChEBI" id="CHEBI:15378"/>
        <dbReference type="ChEBI" id="CHEBI:15379"/>
        <dbReference type="ChEBI" id="CHEBI:15740"/>
        <dbReference type="ChEBI" id="CHEBI:57618"/>
        <dbReference type="ChEBI" id="CHEBI:58210"/>
        <dbReference type="ChEBI" id="CHEBI:138031"/>
        <dbReference type="ChEBI" id="CHEBI:176902"/>
    </reaction>
    <physiologicalReaction direction="left-to-right" evidence="23">
        <dbReference type="Rhea" id="RHEA:68069"/>
    </physiologicalReaction>
</comment>
<comment type="catalytic activity">
    <reaction evidence="27">
        <text>eburicol + 3 reduced [NADPH--hemoprotein reductase] + 3 O2 = 14-demethyleburicol + formate + 3 oxidized [NADPH--hemoprotein reductase] + 4 H2O + 4 H(+)</text>
        <dbReference type="Rhea" id="RHEA:75439"/>
        <dbReference type="Rhea" id="RHEA-COMP:11964"/>
        <dbReference type="Rhea" id="RHEA-COMP:11965"/>
        <dbReference type="ChEBI" id="CHEBI:15377"/>
        <dbReference type="ChEBI" id="CHEBI:15378"/>
        <dbReference type="ChEBI" id="CHEBI:15379"/>
        <dbReference type="ChEBI" id="CHEBI:15740"/>
        <dbReference type="ChEBI" id="CHEBI:57618"/>
        <dbReference type="ChEBI" id="CHEBI:58210"/>
        <dbReference type="ChEBI" id="CHEBI:70315"/>
        <dbReference type="ChEBI" id="CHEBI:194330"/>
    </reaction>
    <physiologicalReaction direction="left-to-right" evidence="27">
        <dbReference type="Rhea" id="RHEA:75440"/>
    </physiologicalReaction>
</comment>
<dbReference type="InterPro" id="IPR036396">
    <property type="entry name" value="Cyt_P450_sf"/>
</dbReference>
<dbReference type="PROSITE" id="PS00108">
    <property type="entry name" value="PROTEIN_KINASE_ST"/>
    <property type="match status" value="1"/>
</dbReference>
<feature type="region of interest" description="Disordered" evidence="30">
    <location>
        <begin position="1"/>
        <end position="95"/>
    </location>
</feature>
<keyword evidence="14 31" id="KW-0472">Membrane</keyword>
<dbReference type="Pfam" id="PF00067">
    <property type="entry name" value="p450"/>
    <property type="match status" value="1"/>
</dbReference>
<feature type="compositionally biased region" description="Polar residues" evidence="30">
    <location>
        <begin position="71"/>
        <end position="83"/>
    </location>
</feature>
<evidence type="ECO:0000256" key="10">
    <source>
        <dbReference type="ARBA" id="ARBA00022989"/>
    </source>
</evidence>
<evidence type="ECO:0000256" key="17">
    <source>
        <dbReference type="ARBA" id="ARBA00047587"/>
    </source>
</evidence>
<keyword evidence="10 31" id="KW-1133">Transmembrane helix</keyword>
<feature type="binding site" evidence="29">
    <location>
        <position position="297"/>
    </location>
    <ligand>
        <name>ATP</name>
        <dbReference type="ChEBI" id="CHEBI:30616"/>
    </ligand>
</feature>
<feature type="compositionally biased region" description="Basic and acidic residues" evidence="30">
    <location>
        <begin position="155"/>
        <end position="166"/>
    </location>
</feature>
<dbReference type="GO" id="GO:0005524">
    <property type="term" value="F:ATP binding"/>
    <property type="evidence" value="ECO:0007669"/>
    <property type="project" value="UniProtKB-UniRule"/>
</dbReference>
<dbReference type="Gene3D" id="1.10.630.10">
    <property type="entry name" value="Cytochrome P450"/>
    <property type="match status" value="1"/>
</dbReference>
<comment type="catalytic activity">
    <reaction evidence="20">
        <text>32-oxolanosterol + reduced [NADPH--hemoprotein reductase] + O2 = 4,4-dimethyl-5alpha-cholesta-8,14,24-trien-3beta-ol + formate + oxidized [NADPH--hemoprotein reductase] + H2O + 2 H(+)</text>
        <dbReference type="Rhea" id="RHEA:75111"/>
        <dbReference type="Rhea" id="RHEA-COMP:11964"/>
        <dbReference type="Rhea" id="RHEA-COMP:11965"/>
        <dbReference type="ChEBI" id="CHEBI:15377"/>
        <dbReference type="ChEBI" id="CHEBI:15378"/>
        <dbReference type="ChEBI" id="CHEBI:15379"/>
        <dbReference type="ChEBI" id="CHEBI:15740"/>
        <dbReference type="ChEBI" id="CHEBI:17813"/>
        <dbReference type="ChEBI" id="CHEBI:57618"/>
        <dbReference type="ChEBI" id="CHEBI:58210"/>
        <dbReference type="ChEBI" id="CHEBI:166681"/>
    </reaction>
    <physiologicalReaction direction="left-to-right" evidence="20">
        <dbReference type="Rhea" id="RHEA:75112"/>
    </physiologicalReaction>
</comment>
<keyword evidence="9 29" id="KW-0067">ATP-binding</keyword>
<evidence type="ECO:0000256" key="9">
    <source>
        <dbReference type="ARBA" id="ARBA00022840"/>
    </source>
</evidence>
<keyword evidence="11" id="KW-0560">Oxidoreductase</keyword>
<evidence type="ECO:0000256" key="20">
    <source>
        <dbReference type="ARBA" id="ARBA00048479"/>
    </source>
</evidence>
<dbReference type="InterPro" id="IPR000253">
    <property type="entry name" value="FHA_dom"/>
</dbReference>
<dbReference type="OrthoDB" id="407410at2759"/>
<keyword evidence="35" id="KW-1185">Reference proteome</keyword>
<comment type="catalytic activity">
    <reaction evidence="22">
        <text>lanosterol + reduced [NADPH--hemoprotein reductase] + O2 = 32-hydroxylanosterol + oxidized [NADPH--hemoprotein reductase] + H2O + H(+)</text>
        <dbReference type="Rhea" id="RHEA:75103"/>
        <dbReference type="Rhea" id="RHEA-COMP:11964"/>
        <dbReference type="Rhea" id="RHEA-COMP:11965"/>
        <dbReference type="ChEBI" id="CHEBI:15377"/>
        <dbReference type="ChEBI" id="CHEBI:15378"/>
        <dbReference type="ChEBI" id="CHEBI:15379"/>
        <dbReference type="ChEBI" id="CHEBI:16521"/>
        <dbReference type="ChEBI" id="CHEBI:57618"/>
        <dbReference type="ChEBI" id="CHEBI:58210"/>
        <dbReference type="ChEBI" id="CHEBI:166806"/>
    </reaction>
    <physiologicalReaction direction="left-to-right" evidence="22">
        <dbReference type="Rhea" id="RHEA:75104"/>
    </physiologicalReaction>
</comment>
<feature type="region of interest" description="Disordered" evidence="30">
    <location>
        <begin position="144"/>
        <end position="169"/>
    </location>
</feature>
<dbReference type="SUPFAM" id="SSF48264">
    <property type="entry name" value="Cytochrome P450"/>
    <property type="match status" value="1"/>
</dbReference>
<comment type="catalytic activity">
    <reaction evidence="25">
        <text>eburicol + reduced [NADPH--hemoprotein reductase] + O2 = 32-hydroxyeburicol + oxidized [NADPH--hemoprotein reductase] + H2O + H(+)</text>
        <dbReference type="Rhea" id="RHEA:75427"/>
        <dbReference type="Rhea" id="RHEA-COMP:11964"/>
        <dbReference type="Rhea" id="RHEA-COMP:11965"/>
        <dbReference type="ChEBI" id="CHEBI:15377"/>
        <dbReference type="ChEBI" id="CHEBI:15378"/>
        <dbReference type="ChEBI" id="CHEBI:15379"/>
        <dbReference type="ChEBI" id="CHEBI:57618"/>
        <dbReference type="ChEBI" id="CHEBI:58210"/>
        <dbReference type="ChEBI" id="CHEBI:70315"/>
        <dbReference type="ChEBI" id="CHEBI:194328"/>
    </reaction>
    <physiologicalReaction direction="left-to-right" evidence="25">
        <dbReference type="Rhea" id="RHEA:75428"/>
    </physiologicalReaction>
</comment>
<dbReference type="PROSITE" id="PS00107">
    <property type="entry name" value="PROTEIN_KINASE_ATP"/>
    <property type="match status" value="1"/>
</dbReference>
<evidence type="ECO:0000256" key="15">
    <source>
        <dbReference type="ARBA" id="ARBA00038974"/>
    </source>
</evidence>
<evidence type="ECO:0000256" key="3">
    <source>
        <dbReference type="ARBA" id="ARBA00005575"/>
    </source>
</evidence>
<dbReference type="GO" id="GO:0004672">
    <property type="term" value="F:protein kinase activity"/>
    <property type="evidence" value="ECO:0007669"/>
    <property type="project" value="InterPro"/>
</dbReference>
<comment type="similarity">
    <text evidence="3">Belongs to the protein kinase superfamily. CAMK Ser/Thr protein kinase family. CHEK2 subfamily.</text>
</comment>
<dbReference type="PROSITE" id="PS50006">
    <property type="entry name" value="FHA_DOMAIN"/>
    <property type="match status" value="1"/>
</dbReference>
<feature type="compositionally biased region" description="Basic residues" evidence="30">
    <location>
        <begin position="10"/>
        <end position="28"/>
    </location>
</feature>
<organism evidence="34 35">
    <name type="scientific">Aspergillus fijiensis CBS 313.89</name>
    <dbReference type="NCBI Taxonomy" id="1448319"/>
    <lineage>
        <taxon>Eukaryota</taxon>
        <taxon>Fungi</taxon>
        <taxon>Dikarya</taxon>
        <taxon>Ascomycota</taxon>
        <taxon>Pezizomycotina</taxon>
        <taxon>Eurotiomycetes</taxon>
        <taxon>Eurotiomycetidae</taxon>
        <taxon>Eurotiales</taxon>
        <taxon>Aspergillaceae</taxon>
        <taxon>Aspergillus</taxon>
    </lineage>
</organism>
<evidence type="ECO:0000256" key="28">
    <source>
        <dbReference type="PIRSR" id="PIRSR602403-1"/>
    </source>
</evidence>
<protein>
    <recommendedName>
        <fullName evidence="15">sterol 14alpha-demethylase</fullName>
        <ecNumber evidence="15">1.14.14.154</ecNumber>
    </recommendedName>
</protein>
<feature type="domain" description="Protein kinase" evidence="33">
    <location>
        <begin position="268"/>
        <end position="533"/>
    </location>
</feature>
<keyword evidence="7 28" id="KW-0479">Metal-binding</keyword>
<dbReference type="FunFam" id="1.10.630.10:FF:000033">
    <property type="entry name" value="14-alpha sterol demethylase"/>
    <property type="match status" value="1"/>
</dbReference>
<dbReference type="VEuPathDB" id="FungiDB:BO72DRAFT_478372"/>
<sequence length="1197" mass="134397">MTPQNERSSLKRGRVHKEHDSKHLKKARRSEALPPQPIDQLYLPTPIVQQELSTRSDDRELAGTANDTKRVQQCSTPLSTGFPQPSPSPPHDTQALSQFVYPPRALADEVEDEAAEGVWGYLLPLDDKAPSSLVLRKRSGCGSHELGSNGVMQGEKGHRKEPESKNKRASLQAPGGYLIGRHRECDLVLNIPTVSNRHFLLFPENKKGDSIAILEDLSSNGTFVNDAIVGRNQHRELEDGDEITILDQARFVFRYPRTRDTNRFRQQYRTLQQLGKGHFASVYLCVERATGIHYAVKLFEKRSSDSQKSQADALQQEIGLLMGVSHPNLLCLKDTFDESDGVYLVLELASEGELFNLIVSKQRFSETETRHIFIQIFEGLKYLHDRGIVHRDIKPENILVADQRLTVKLGDFGLAKIIGEDSFTTTLCGTPSYVAPEILQESRRRKYTKAVDIWSLGVVLYICLCGFPPFSDELYTPENPYTLAQQIKMGRFDYPSPYWDSVGDPALDLIDKMLTVDADKRITVDECLEHPWLTQTYPSLSDSTDGLTGALDKLDFSKRKLARERTLLSRINDVSFNECKERNGATVRVFHNSHTGKRIHNHPAKVIKGGEACDNNSAPKDFINLGEQGDPLLFTDETGPIFLGFFSDRMTVALESHEVSLARFLTYFPLHDAAMGFLAVLLDTICKHCTESSSLVILGTTLLALLAVSILLNLLGQLLFKNPKEPPVVFHWVPFIGSTISYGMDPYKFFFKCREKYGDIFTFVLLGKKTTVYLGTKGNDFILNGKLRDVCAEEVYSPLTTPVFGSNVVYDCPNAKLMEQKKFVKFGLTSDALRSYVRLITDEVEDFVQNSPAFQGASGVFDVCKIVAEITIYTASRSLQGKEVRSRFDSTFAELYHDLDMGFAPINFMLPWAPLPHNRKRDAAQRKMTETYMEIIKARRNAGTEKDSEDMVWNLMSCVYKDGTQVPDEEVAHMMIALLMAGQHSSASTASWIVLHLAAHPGIMDELFAEQLRVLGPDLPPLTYEGLQKLDLHAKVIKETLRIHAPIHSIIRAVKNPMPVDGTPYVIPTSHNVLSSPGVTARSEEYFVNPLKWDPHRWDEDLASNAEDEEKIDYGYGLVSKGTNSPYLPFGAGRHRCIGEQFAYVQLGAITAALVRLFKFRNLPNVKSIPETDYSSLFSKPAGKSFIHFEKRAPAKN</sequence>
<dbReference type="Gene3D" id="1.10.510.10">
    <property type="entry name" value="Transferase(Phosphotransferase) domain 1"/>
    <property type="match status" value="1"/>
</dbReference>
<dbReference type="GO" id="GO:0008398">
    <property type="term" value="F:sterol 14-demethylase activity"/>
    <property type="evidence" value="ECO:0007669"/>
    <property type="project" value="UniProtKB-EC"/>
</dbReference>
<dbReference type="EMBL" id="KZ824652">
    <property type="protein sequence ID" value="RAK75998.1"/>
    <property type="molecule type" value="Genomic_DNA"/>
</dbReference>
<evidence type="ECO:0000256" key="19">
    <source>
        <dbReference type="ARBA" id="ARBA00047702"/>
    </source>
</evidence>
<dbReference type="Pfam" id="PF00069">
    <property type="entry name" value="Pkinase"/>
    <property type="match status" value="1"/>
</dbReference>
<comment type="catalytic activity">
    <reaction evidence="21">
        <text>a 14alpha-methyl steroid + reduced [NADPH--hemoprotein reductase] + O2 = a 14alpha-hydroxymethyl steroid + oxidized [NADPH--hemoprotein reductase] + H2O + H(+)</text>
        <dbReference type="Rhea" id="RHEA:68060"/>
        <dbReference type="Rhea" id="RHEA-COMP:11964"/>
        <dbReference type="Rhea" id="RHEA-COMP:11965"/>
        <dbReference type="ChEBI" id="CHEBI:15377"/>
        <dbReference type="ChEBI" id="CHEBI:15378"/>
        <dbReference type="ChEBI" id="CHEBI:15379"/>
        <dbReference type="ChEBI" id="CHEBI:57618"/>
        <dbReference type="ChEBI" id="CHEBI:58210"/>
        <dbReference type="ChEBI" id="CHEBI:138029"/>
        <dbReference type="ChEBI" id="CHEBI:176901"/>
    </reaction>
    <physiologicalReaction direction="left-to-right" evidence="21">
        <dbReference type="Rhea" id="RHEA:68061"/>
    </physiologicalReaction>
</comment>
<evidence type="ECO:0000256" key="29">
    <source>
        <dbReference type="PROSITE-ProRule" id="PRU10141"/>
    </source>
</evidence>
<dbReference type="SUPFAM" id="SSF56112">
    <property type="entry name" value="Protein kinase-like (PK-like)"/>
    <property type="match status" value="1"/>
</dbReference>
<evidence type="ECO:0000256" key="24">
    <source>
        <dbReference type="ARBA" id="ARBA00051540"/>
    </source>
</evidence>
<evidence type="ECO:0000256" key="8">
    <source>
        <dbReference type="ARBA" id="ARBA00022741"/>
    </source>
</evidence>
<keyword evidence="8 29" id="KW-0547">Nucleotide-binding</keyword>
<dbReference type="AlphaFoldDB" id="A0A8G1RPM3"/>
<evidence type="ECO:0000256" key="23">
    <source>
        <dbReference type="ARBA" id="ARBA00049450"/>
    </source>
</evidence>
<dbReference type="CDD" id="cd05117">
    <property type="entry name" value="STKc_CAMK"/>
    <property type="match status" value="1"/>
</dbReference>
<dbReference type="GO" id="GO:0016020">
    <property type="term" value="C:membrane"/>
    <property type="evidence" value="ECO:0007669"/>
    <property type="project" value="UniProtKB-SubCell"/>
</dbReference>
<dbReference type="SMART" id="SM00220">
    <property type="entry name" value="S_TKc"/>
    <property type="match status" value="1"/>
</dbReference>
<accession>A0A8G1RPM3</accession>
<feature type="domain" description="FHA" evidence="32">
    <location>
        <begin position="177"/>
        <end position="229"/>
    </location>
</feature>
<dbReference type="GeneID" id="63864833"/>
<comment type="similarity">
    <text evidence="4">Belongs to the cytochrome P450 family.</text>
</comment>
<evidence type="ECO:0000256" key="22">
    <source>
        <dbReference type="ARBA" id="ARBA00049163"/>
    </source>
</evidence>
<reference evidence="34 35" key="1">
    <citation type="submission" date="2018-02" db="EMBL/GenBank/DDBJ databases">
        <title>The genomes of Aspergillus section Nigri reveals drivers in fungal speciation.</title>
        <authorList>
            <consortium name="DOE Joint Genome Institute"/>
            <person name="Vesth T.C."/>
            <person name="Nybo J."/>
            <person name="Theobald S."/>
            <person name="Brandl J."/>
            <person name="Frisvad J.C."/>
            <person name="Nielsen K.F."/>
            <person name="Lyhne E.K."/>
            <person name="Kogle M.E."/>
            <person name="Kuo A."/>
            <person name="Riley R."/>
            <person name="Clum A."/>
            <person name="Nolan M."/>
            <person name="Lipzen A."/>
            <person name="Salamov A."/>
            <person name="Henrissat B."/>
            <person name="Wiebenga A."/>
            <person name="De vries R.P."/>
            <person name="Grigoriev I.V."/>
            <person name="Mortensen U.H."/>
            <person name="Andersen M.R."/>
            <person name="Baker S.E."/>
        </authorList>
    </citation>
    <scope>NUCLEOTIDE SEQUENCE [LARGE SCALE GENOMIC DNA]</scope>
    <source>
        <strain evidence="34 35">CBS 313.89</strain>
    </source>
</reference>
<dbReference type="PRINTS" id="PR00465">
    <property type="entry name" value="EP450IV"/>
</dbReference>
<dbReference type="Pfam" id="PF00498">
    <property type="entry name" value="FHA"/>
    <property type="match status" value="1"/>
</dbReference>
<dbReference type="SMART" id="SM00240">
    <property type="entry name" value="FHA"/>
    <property type="match status" value="1"/>
</dbReference>
<dbReference type="CDD" id="cd22670">
    <property type="entry name" value="FHA_MEK1-like"/>
    <property type="match status" value="1"/>
</dbReference>
<evidence type="ECO:0000256" key="16">
    <source>
        <dbReference type="ARBA" id="ARBA00047379"/>
    </source>
</evidence>